<dbReference type="FunFam" id="3.20.20.190:FF:000039">
    <property type="entry name" value="Phosphoinositide phospholipase C"/>
    <property type="match status" value="1"/>
</dbReference>
<dbReference type="SMART" id="SM00054">
    <property type="entry name" value="EFh"/>
    <property type="match status" value="2"/>
</dbReference>
<dbReference type="PROSITE" id="PS00018">
    <property type="entry name" value="EF_HAND_1"/>
    <property type="match status" value="2"/>
</dbReference>
<dbReference type="InterPro" id="IPR017946">
    <property type="entry name" value="PLC-like_Pdiesterase_TIM-brl"/>
</dbReference>
<dbReference type="Gene3D" id="3.20.20.190">
    <property type="entry name" value="Phosphatidylinositol (PI) phosphodiesterase"/>
    <property type="match status" value="1"/>
</dbReference>
<evidence type="ECO:0000256" key="5">
    <source>
        <dbReference type="ARBA" id="ARBA00023098"/>
    </source>
</evidence>
<reference evidence="12" key="1">
    <citation type="submission" date="2013-12" db="EMBL/GenBank/DDBJ databases">
        <title>The Genome Sequence of Aphanomyces invadans NJM9701.</title>
        <authorList>
            <consortium name="The Broad Institute Genomics Platform"/>
            <person name="Russ C."/>
            <person name="Tyler B."/>
            <person name="van West P."/>
            <person name="Dieguez-Uribeondo J."/>
            <person name="Young S.K."/>
            <person name="Zeng Q."/>
            <person name="Gargeya S."/>
            <person name="Fitzgerald M."/>
            <person name="Abouelleil A."/>
            <person name="Alvarado L."/>
            <person name="Chapman S.B."/>
            <person name="Gainer-Dewar J."/>
            <person name="Goldberg J."/>
            <person name="Griggs A."/>
            <person name="Gujja S."/>
            <person name="Hansen M."/>
            <person name="Howarth C."/>
            <person name="Imamovic A."/>
            <person name="Ireland A."/>
            <person name="Larimer J."/>
            <person name="McCowan C."/>
            <person name="Murphy C."/>
            <person name="Pearson M."/>
            <person name="Poon T.W."/>
            <person name="Priest M."/>
            <person name="Roberts A."/>
            <person name="Saif S."/>
            <person name="Shea T."/>
            <person name="Sykes S."/>
            <person name="Wortman J."/>
            <person name="Nusbaum C."/>
            <person name="Birren B."/>
        </authorList>
    </citation>
    <scope>NUCLEOTIDE SEQUENCE [LARGE SCALE GENOMIC DNA]</scope>
    <source>
        <strain evidence="12">NJM9701</strain>
    </source>
</reference>
<dbReference type="AlphaFoldDB" id="A0A024TFT8"/>
<dbReference type="Pfam" id="PF00168">
    <property type="entry name" value="C2"/>
    <property type="match status" value="1"/>
</dbReference>
<dbReference type="InterPro" id="IPR001192">
    <property type="entry name" value="PI-PLC_fam"/>
</dbReference>
<dbReference type="PRINTS" id="PR00390">
    <property type="entry name" value="PHPHLIPASEC"/>
</dbReference>
<proteinExistence type="predicted"/>
<keyword evidence="3" id="KW-0106">Calcium</keyword>
<dbReference type="eggNOG" id="KOG0169">
    <property type="taxonomic scope" value="Eukaryota"/>
</dbReference>
<dbReference type="PROSITE" id="PS50008">
    <property type="entry name" value="PIPLC_Y_DOMAIN"/>
    <property type="match status" value="1"/>
</dbReference>
<dbReference type="SMART" id="SM00148">
    <property type="entry name" value="PLCXc"/>
    <property type="match status" value="1"/>
</dbReference>
<evidence type="ECO:0000259" key="9">
    <source>
        <dbReference type="PROSITE" id="PS50004"/>
    </source>
</evidence>
<dbReference type="GO" id="GO:0005509">
    <property type="term" value="F:calcium ion binding"/>
    <property type="evidence" value="ECO:0007669"/>
    <property type="project" value="InterPro"/>
</dbReference>
<evidence type="ECO:0000259" key="10">
    <source>
        <dbReference type="PROSITE" id="PS50008"/>
    </source>
</evidence>
<dbReference type="Gene3D" id="2.30.29.30">
    <property type="entry name" value="Pleckstrin-homology domain (PH domain)/Phosphotyrosine-binding domain (PTB)"/>
    <property type="match status" value="1"/>
</dbReference>
<dbReference type="SUPFAM" id="SSF51695">
    <property type="entry name" value="PLC-like phosphodiesterases"/>
    <property type="match status" value="1"/>
</dbReference>
<dbReference type="SUPFAM" id="SSF47473">
    <property type="entry name" value="EF-hand"/>
    <property type="match status" value="1"/>
</dbReference>
<dbReference type="InterPro" id="IPR000008">
    <property type="entry name" value="C2_dom"/>
</dbReference>
<evidence type="ECO:0000256" key="8">
    <source>
        <dbReference type="SAM" id="MobiDB-lite"/>
    </source>
</evidence>
<evidence type="ECO:0000256" key="7">
    <source>
        <dbReference type="RuleBase" id="RU361133"/>
    </source>
</evidence>
<dbReference type="InterPro" id="IPR011993">
    <property type="entry name" value="PH-like_dom_sf"/>
</dbReference>
<dbReference type="GO" id="GO:0004435">
    <property type="term" value="F:phosphatidylinositol-4,5-bisphosphate phospholipase C activity"/>
    <property type="evidence" value="ECO:0007669"/>
    <property type="project" value="UniProtKB-EC"/>
</dbReference>
<evidence type="ECO:0000256" key="3">
    <source>
        <dbReference type="ARBA" id="ARBA00022837"/>
    </source>
</evidence>
<dbReference type="GO" id="GO:0051209">
    <property type="term" value="P:release of sequestered calcium ion into cytosol"/>
    <property type="evidence" value="ECO:0007669"/>
    <property type="project" value="TreeGrafter"/>
</dbReference>
<feature type="domain" description="EF-hand" evidence="11">
    <location>
        <begin position="173"/>
        <end position="208"/>
    </location>
</feature>
<keyword evidence="6" id="KW-0807">Transducer</keyword>
<feature type="domain" description="EF-hand" evidence="11">
    <location>
        <begin position="210"/>
        <end position="245"/>
    </location>
</feature>
<accession>A0A024TFT8</accession>
<dbReference type="EMBL" id="KI913996">
    <property type="protein sequence ID" value="ETV92869.1"/>
    <property type="molecule type" value="Genomic_DNA"/>
</dbReference>
<dbReference type="SMART" id="SM00149">
    <property type="entry name" value="PLCYc"/>
    <property type="match status" value="1"/>
</dbReference>
<name>A0A024TFT8_9STRA</name>
<feature type="domain" description="C2" evidence="9">
    <location>
        <begin position="634"/>
        <end position="759"/>
    </location>
</feature>
<dbReference type="SUPFAM" id="SSF49562">
    <property type="entry name" value="C2 domain (Calcium/lipid-binding domain, CaLB)"/>
    <property type="match status" value="1"/>
</dbReference>
<dbReference type="CDD" id="cd00275">
    <property type="entry name" value="C2_PLC_like"/>
    <property type="match status" value="1"/>
</dbReference>
<keyword evidence="2 7" id="KW-0378">Hydrolase</keyword>
<dbReference type="PROSITE" id="PS50007">
    <property type="entry name" value="PIPLC_X_DOMAIN"/>
    <property type="match status" value="1"/>
</dbReference>
<dbReference type="Gene3D" id="1.10.238.10">
    <property type="entry name" value="EF-hand"/>
    <property type="match status" value="1"/>
</dbReference>
<gene>
    <name evidence="12" type="ORF">H310_12904</name>
</gene>
<dbReference type="InterPro" id="IPR001711">
    <property type="entry name" value="PLipase_C_Pinositol-sp_Y"/>
</dbReference>
<dbReference type="InterPro" id="IPR011992">
    <property type="entry name" value="EF-hand-dom_pair"/>
</dbReference>
<dbReference type="GeneID" id="20089954"/>
<dbReference type="SMART" id="SM00239">
    <property type="entry name" value="C2"/>
    <property type="match status" value="1"/>
</dbReference>
<evidence type="ECO:0000313" key="12">
    <source>
        <dbReference type="EMBL" id="ETV92869.1"/>
    </source>
</evidence>
<dbReference type="InterPro" id="IPR035892">
    <property type="entry name" value="C2_domain_sf"/>
</dbReference>
<dbReference type="InterPro" id="IPR000909">
    <property type="entry name" value="PLipase_C_PInositol-sp_X_dom"/>
</dbReference>
<dbReference type="InterPro" id="IPR018247">
    <property type="entry name" value="EF_Hand_1_Ca_BS"/>
</dbReference>
<dbReference type="STRING" id="157072.A0A024TFT8"/>
<feature type="region of interest" description="Disordered" evidence="8">
    <location>
        <begin position="471"/>
        <end position="520"/>
    </location>
</feature>
<feature type="compositionally biased region" description="Basic residues" evidence="8">
    <location>
        <begin position="511"/>
        <end position="520"/>
    </location>
</feature>
<evidence type="ECO:0000256" key="6">
    <source>
        <dbReference type="ARBA" id="ARBA00023224"/>
    </source>
</evidence>
<dbReference type="CDD" id="cd15898">
    <property type="entry name" value="EFh_PI-PLC"/>
    <property type="match status" value="1"/>
</dbReference>
<keyword evidence="4 7" id="KW-0442">Lipid degradation</keyword>
<dbReference type="Gene3D" id="2.60.40.150">
    <property type="entry name" value="C2 domain"/>
    <property type="match status" value="1"/>
</dbReference>
<dbReference type="InterPro" id="IPR002048">
    <property type="entry name" value="EF_hand_dom"/>
</dbReference>
<dbReference type="GO" id="GO:0016042">
    <property type="term" value="P:lipid catabolic process"/>
    <property type="evidence" value="ECO:0007669"/>
    <property type="project" value="UniProtKB-KW"/>
</dbReference>
<dbReference type="CDD" id="cd08558">
    <property type="entry name" value="PI-PLCc_eukaryota"/>
    <property type="match status" value="1"/>
</dbReference>
<dbReference type="Pfam" id="PF00388">
    <property type="entry name" value="PI-PLC-X"/>
    <property type="match status" value="1"/>
</dbReference>
<dbReference type="Pfam" id="PF00387">
    <property type="entry name" value="PI-PLC-Y"/>
    <property type="match status" value="1"/>
</dbReference>
<evidence type="ECO:0000259" key="11">
    <source>
        <dbReference type="PROSITE" id="PS50222"/>
    </source>
</evidence>
<comment type="catalytic activity">
    <reaction evidence="7">
        <text>a 1,2-diacyl-sn-glycero-3-phospho-(1D-myo-inositol-4,5-bisphosphate) + H2O = 1D-myo-inositol 1,4,5-trisphosphate + a 1,2-diacyl-sn-glycerol + H(+)</text>
        <dbReference type="Rhea" id="RHEA:33179"/>
        <dbReference type="ChEBI" id="CHEBI:15377"/>
        <dbReference type="ChEBI" id="CHEBI:15378"/>
        <dbReference type="ChEBI" id="CHEBI:17815"/>
        <dbReference type="ChEBI" id="CHEBI:58456"/>
        <dbReference type="ChEBI" id="CHEBI:203600"/>
        <dbReference type="EC" id="3.1.4.11"/>
    </reaction>
</comment>
<feature type="domain" description="PI-PLC Y-box" evidence="10">
    <location>
        <begin position="531"/>
        <end position="639"/>
    </location>
</feature>
<dbReference type="SUPFAM" id="SSF50729">
    <property type="entry name" value="PH domain-like"/>
    <property type="match status" value="1"/>
</dbReference>
<dbReference type="EC" id="3.1.4.11" evidence="1 7"/>
<feature type="compositionally biased region" description="Acidic residues" evidence="8">
    <location>
        <begin position="479"/>
        <end position="489"/>
    </location>
</feature>
<dbReference type="OrthoDB" id="269822at2759"/>
<protein>
    <recommendedName>
        <fullName evidence="1 7">Phosphoinositide phospholipase C</fullName>
        <ecNumber evidence="1 7">3.1.4.11</ecNumber>
    </recommendedName>
</protein>
<dbReference type="PANTHER" id="PTHR10336:SF36">
    <property type="entry name" value="1-PHOSPHATIDYLINOSITOL 4,5-BISPHOSPHATE PHOSPHODIESTERASE BETA-4"/>
    <property type="match status" value="1"/>
</dbReference>
<dbReference type="PROSITE" id="PS50222">
    <property type="entry name" value="EF_HAND_2"/>
    <property type="match status" value="2"/>
</dbReference>
<dbReference type="PANTHER" id="PTHR10336">
    <property type="entry name" value="PHOSPHOINOSITIDE-SPECIFIC PHOSPHOLIPASE C FAMILY PROTEIN"/>
    <property type="match status" value="1"/>
</dbReference>
<evidence type="ECO:0000256" key="1">
    <source>
        <dbReference type="ARBA" id="ARBA00012368"/>
    </source>
</evidence>
<keyword evidence="5 7" id="KW-0443">Lipid metabolism</keyword>
<dbReference type="RefSeq" id="XP_008878392.1">
    <property type="nucleotide sequence ID" value="XM_008880170.1"/>
</dbReference>
<organism evidence="12">
    <name type="scientific">Aphanomyces invadans</name>
    <dbReference type="NCBI Taxonomy" id="157072"/>
    <lineage>
        <taxon>Eukaryota</taxon>
        <taxon>Sar</taxon>
        <taxon>Stramenopiles</taxon>
        <taxon>Oomycota</taxon>
        <taxon>Saprolegniomycetes</taxon>
        <taxon>Saprolegniales</taxon>
        <taxon>Verrucalvaceae</taxon>
        <taxon>Aphanomyces</taxon>
    </lineage>
</organism>
<evidence type="ECO:0000256" key="4">
    <source>
        <dbReference type="ARBA" id="ARBA00022963"/>
    </source>
</evidence>
<dbReference type="VEuPathDB" id="FungiDB:H310_12904"/>
<dbReference type="PROSITE" id="PS50004">
    <property type="entry name" value="C2"/>
    <property type="match status" value="1"/>
</dbReference>
<sequence length="798" mass="88554">MAAIHDRHEEPVAAIPAPMAIQGPKGQLYKNKSRKLMCCVQHPSDEPLLLGEVLKKCSRGPKLVSRRYCVTPDLFCLRWESTGKFSKLADKLSRTPSTLDIASICRLQPGVTTAKFHRLDDKIVQDRTLCFSIILAFGKTIDIVCSSPAQYDRWFHGLRSLMDRVRATRTTDPDTALLYQIWIHADLNQDGMLSRNEVERATHTLNHATNAKTALRHLFADIDVDGDGEIDFTEFCALMEHLRHRPELTDLFQPTAEGEPRMTASTFQAFLTANGHTPDEVTTILQLFTNDDVCTRQQFRRYISSTTWNGWAIPEMMALRNDMTLPMSHYFIASSHNTYLEGDQLQSNSSVNMYISALLRNCRCVEIDCWDGDNGQPVVYHGHTLTTKIQFADVIRGIHLHAFEASPYPVIVSLENHCSEAQQSIMADIMVSIFGDRLYTADVAPGDVLPSPHVLQHKILLKGKQGLPEDFTNAAAGESDSDKDDDDDATSCRRNSSSATKARAGKETKKPSVRRSSKKSKVSAKLAKLCFFKGVHFRDFDASRSWSCNQMSSFSEGKTKKLVADNKLAFLAYNRKHVTRVYPSGIRVDSSNYSPLLGWGTGSQLVALNYQTSDLAMHVNHGLFRQNGHCGYVLKPPSMLSQLGCYARAIQSITVKVISGQHLPKPEGQKKGEVIDPYVVLDVAGDGVSSQRKTPTIPDNGLNPTWNFTATFDIGVEAALHVLVLTVMDKDLDRDDLIGFAALPVTCIRAGYRTVPLFAGDGTRSGPYEFASLFCHFSVEVAPDDDPNDDNNGSEAAV</sequence>
<evidence type="ECO:0000256" key="2">
    <source>
        <dbReference type="ARBA" id="ARBA00022801"/>
    </source>
</evidence>
<dbReference type="Pfam" id="PF13499">
    <property type="entry name" value="EF-hand_7"/>
    <property type="match status" value="1"/>
</dbReference>
<dbReference type="GO" id="GO:0048015">
    <property type="term" value="P:phosphatidylinositol-mediated signaling"/>
    <property type="evidence" value="ECO:0007669"/>
    <property type="project" value="TreeGrafter"/>
</dbReference>